<proteinExistence type="predicted"/>
<gene>
    <name evidence="1" type="ORF">S01H1_02662</name>
</gene>
<name>X0RMZ1_9ZZZZ</name>
<protein>
    <submittedName>
        <fullName evidence="1">Uncharacterized protein</fullName>
    </submittedName>
</protein>
<evidence type="ECO:0000313" key="1">
    <source>
        <dbReference type="EMBL" id="GAF70194.1"/>
    </source>
</evidence>
<sequence>MMTVNIIETEYYIFDYDSETGLWTAYRQTDGAEVSADRDLKTVMADAAAVIVLDEL</sequence>
<accession>X0RMZ1</accession>
<reference evidence="1" key="1">
    <citation type="journal article" date="2014" name="Front. Microbiol.">
        <title>High frequency of phylogenetically diverse reductive dehalogenase-homologous genes in deep subseafloor sedimentary metagenomes.</title>
        <authorList>
            <person name="Kawai M."/>
            <person name="Futagami T."/>
            <person name="Toyoda A."/>
            <person name="Takaki Y."/>
            <person name="Nishi S."/>
            <person name="Hori S."/>
            <person name="Arai W."/>
            <person name="Tsubouchi T."/>
            <person name="Morono Y."/>
            <person name="Uchiyama I."/>
            <person name="Ito T."/>
            <person name="Fujiyama A."/>
            <person name="Inagaki F."/>
            <person name="Takami H."/>
        </authorList>
    </citation>
    <scope>NUCLEOTIDE SEQUENCE</scope>
    <source>
        <strain evidence="1">Expedition CK06-06</strain>
    </source>
</reference>
<dbReference type="AlphaFoldDB" id="X0RMZ1"/>
<dbReference type="EMBL" id="BARS01001319">
    <property type="protein sequence ID" value="GAF70194.1"/>
    <property type="molecule type" value="Genomic_DNA"/>
</dbReference>
<organism evidence="1">
    <name type="scientific">marine sediment metagenome</name>
    <dbReference type="NCBI Taxonomy" id="412755"/>
    <lineage>
        <taxon>unclassified sequences</taxon>
        <taxon>metagenomes</taxon>
        <taxon>ecological metagenomes</taxon>
    </lineage>
</organism>
<comment type="caution">
    <text evidence="1">The sequence shown here is derived from an EMBL/GenBank/DDBJ whole genome shotgun (WGS) entry which is preliminary data.</text>
</comment>